<reference evidence="6" key="1">
    <citation type="journal article" date="2019" name="Int. J. Syst. Evol. Microbiol.">
        <title>The Global Catalogue of Microorganisms (GCM) 10K type strain sequencing project: providing services to taxonomists for standard genome sequencing and annotation.</title>
        <authorList>
            <consortium name="The Broad Institute Genomics Platform"/>
            <consortium name="The Broad Institute Genome Sequencing Center for Infectious Disease"/>
            <person name="Wu L."/>
            <person name="Ma J."/>
        </authorList>
    </citation>
    <scope>NUCLEOTIDE SEQUENCE [LARGE SCALE GENOMIC DNA]</scope>
    <source>
        <strain evidence="6">JCM 18303</strain>
    </source>
</reference>
<comment type="caution">
    <text evidence="5">The sequence shown here is derived from an EMBL/GenBank/DDBJ whole genome shotgun (WGS) entry which is preliminary data.</text>
</comment>
<evidence type="ECO:0000256" key="2">
    <source>
        <dbReference type="ARBA" id="ARBA00022679"/>
    </source>
</evidence>
<evidence type="ECO:0000313" key="6">
    <source>
        <dbReference type="Proteomes" id="UP001428817"/>
    </source>
</evidence>
<evidence type="ECO:0000256" key="3">
    <source>
        <dbReference type="ARBA" id="ARBA00022691"/>
    </source>
</evidence>
<organism evidence="5 6">
    <name type="scientific">Pseudonocardia eucalypti</name>
    <dbReference type="NCBI Taxonomy" id="648755"/>
    <lineage>
        <taxon>Bacteria</taxon>
        <taxon>Bacillati</taxon>
        <taxon>Actinomycetota</taxon>
        <taxon>Actinomycetes</taxon>
        <taxon>Pseudonocardiales</taxon>
        <taxon>Pseudonocardiaceae</taxon>
        <taxon>Pseudonocardia</taxon>
    </lineage>
</organism>
<dbReference type="Pfam" id="PF13649">
    <property type="entry name" value="Methyltransf_25"/>
    <property type="match status" value="1"/>
</dbReference>
<evidence type="ECO:0000313" key="5">
    <source>
        <dbReference type="EMBL" id="GAA5161226.1"/>
    </source>
</evidence>
<dbReference type="Gene3D" id="3.40.50.150">
    <property type="entry name" value="Vaccinia Virus protein VP39"/>
    <property type="match status" value="1"/>
</dbReference>
<dbReference type="Proteomes" id="UP001428817">
    <property type="component" value="Unassembled WGS sequence"/>
</dbReference>
<gene>
    <name evidence="5" type="ORF">GCM10023321_45140</name>
</gene>
<name>A0ABP9QFY5_9PSEU</name>
<dbReference type="GO" id="GO:0008168">
    <property type="term" value="F:methyltransferase activity"/>
    <property type="evidence" value="ECO:0007669"/>
    <property type="project" value="UniProtKB-KW"/>
</dbReference>
<dbReference type="PANTHER" id="PTHR43464:SF19">
    <property type="entry name" value="UBIQUINONE BIOSYNTHESIS O-METHYLTRANSFERASE, MITOCHONDRIAL"/>
    <property type="match status" value="1"/>
</dbReference>
<dbReference type="InterPro" id="IPR041698">
    <property type="entry name" value="Methyltransf_25"/>
</dbReference>
<proteinExistence type="predicted"/>
<keyword evidence="6" id="KW-1185">Reference proteome</keyword>
<keyword evidence="1 5" id="KW-0489">Methyltransferase</keyword>
<dbReference type="CDD" id="cd02440">
    <property type="entry name" value="AdoMet_MTases"/>
    <property type="match status" value="1"/>
</dbReference>
<dbReference type="SUPFAM" id="SSF53335">
    <property type="entry name" value="S-adenosyl-L-methionine-dependent methyltransferases"/>
    <property type="match status" value="1"/>
</dbReference>
<sequence>MSQMSELDSQNVFSALYQGDLDALNHSEWAREAGITFDFLPWDIGGPQPALTELEQSGQIRSEILDIGCGGGDNALFLAASGYQVVGVDIASPAVDRARAQARQRRLDAEFVAADATALTGYEGRFATVVDCTFSHGLTEQQRAAYLVAVHKACQPSALLHMICLSDSTPLKYPYGISKDYIHELFAETPGWVIRNLELVPFTTAFTRRYIEEQAASAVGDASDRAELRYDERDRLLAPAWMASVERL</sequence>
<accession>A0ABP9QFY5</accession>
<evidence type="ECO:0000256" key="1">
    <source>
        <dbReference type="ARBA" id="ARBA00022603"/>
    </source>
</evidence>
<keyword evidence="2" id="KW-0808">Transferase</keyword>
<evidence type="ECO:0000259" key="4">
    <source>
        <dbReference type="Pfam" id="PF13649"/>
    </source>
</evidence>
<dbReference type="InterPro" id="IPR029063">
    <property type="entry name" value="SAM-dependent_MTases_sf"/>
</dbReference>
<dbReference type="PANTHER" id="PTHR43464">
    <property type="entry name" value="METHYLTRANSFERASE"/>
    <property type="match status" value="1"/>
</dbReference>
<protein>
    <submittedName>
        <fullName evidence="5">Class I SAM-dependent methyltransferase</fullName>
    </submittedName>
</protein>
<dbReference type="GO" id="GO:0032259">
    <property type="term" value="P:methylation"/>
    <property type="evidence" value="ECO:0007669"/>
    <property type="project" value="UniProtKB-KW"/>
</dbReference>
<dbReference type="RefSeq" id="WP_185066005.1">
    <property type="nucleotide sequence ID" value="NZ_BAABJP010000023.1"/>
</dbReference>
<dbReference type="EMBL" id="BAABJP010000023">
    <property type="protein sequence ID" value="GAA5161226.1"/>
    <property type="molecule type" value="Genomic_DNA"/>
</dbReference>
<keyword evidence="3" id="KW-0949">S-adenosyl-L-methionine</keyword>
<feature type="domain" description="Methyltransferase" evidence="4">
    <location>
        <begin position="64"/>
        <end position="156"/>
    </location>
</feature>